<dbReference type="EMBL" id="LLZH01000333">
    <property type="protein sequence ID" value="KUL23150.1"/>
    <property type="molecule type" value="Genomic_DNA"/>
</dbReference>
<evidence type="ECO:0000313" key="3">
    <source>
        <dbReference type="Proteomes" id="UP000053244"/>
    </source>
</evidence>
<keyword evidence="3" id="KW-1185">Reference proteome</keyword>
<evidence type="ECO:0000313" key="2">
    <source>
        <dbReference type="EMBL" id="KUL23150.1"/>
    </source>
</evidence>
<organism evidence="2 3">
    <name type="scientific">Actinoplanes awajinensis subsp. mycoplanecinus</name>
    <dbReference type="NCBI Taxonomy" id="135947"/>
    <lineage>
        <taxon>Bacteria</taxon>
        <taxon>Bacillati</taxon>
        <taxon>Actinomycetota</taxon>
        <taxon>Actinomycetes</taxon>
        <taxon>Micromonosporales</taxon>
        <taxon>Micromonosporaceae</taxon>
        <taxon>Actinoplanes</taxon>
    </lineage>
</organism>
<dbReference type="OrthoDB" id="529448at2"/>
<feature type="transmembrane region" description="Helical" evidence="1">
    <location>
        <begin position="17"/>
        <end position="38"/>
    </location>
</feature>
<dbReference type="RefSeq" id="WP_067706547.1">
    <property type="nucleotide sequence ID" value="NZ_LLZH01000333.1"/>
</dbReference>
<reference evidence="2 3" key="1">
    <citation type="submission" date="2015-10" db="EMBL/GenBank/DDBJ databases">
        <authorList>
            <person name="Gilbert D.G."/>
        </authorList>
    </citation>
    <scope>NUCLEOTIDE SEQUENCE [LARGE SCALE GENOMIC DNA]</scope>
    <source>
        <strain evidence="2 3">NRRL B-16712</strain>
    </source>
</reference>
<proteinExistence type="predicted"/>
<accession>A0A101JAG8</accession>
<gene>
    <name evidence="2" type="ORF">ADL15_46665</name>
</gene>
<name>A0A101JAG8_9ACTN</name>
<protein>
    <submittedName>
        <fullName evidence="2">Uncharacterized protein</fullName>
    </submittedName>
</protein>
<keyword evidence="1" id="KW-0812">Transmembrane</keyword>
<keyword evidence="1" id="KW-1133">Transmembrane helix</keyword>
<feature type="transmembrane region" description="Helical" evidence="1">
    <location>
        <begin position="208"/>
        <end position="236"/>
    </location>
</feature>
<evidence type="ECO:0000256" key="1">
    <source>
        <dbReference type="SAM" id="Phobius"/>
    </source>
</evidence>
<feature type="transmembrane region" description="Helical" evidence="1">
    <location>
        <begin position="59"/>
        <end position="76"/>
    </location>
</feature>
<comment type="caution">
    <text evidence="2">The sequence shown here is derived from an EMBL/GenBank/DDBJ whole genome shotgun (WGS) entry which is preliminary data.</text>
</comment>
<dbReference type="AlphaFoldDB" id="A0A101JAG8"/>
<dbReference type="Proteomes" id="UP000053244">
    <property type="component" value="Unassembled WGS sequence"/>
</dbReference>
<sequence>MLSGFVSGLGGKLADQWAARLLTPALVFWLAGALAWAGDAGTLRARGHAFTRLTGTEQVLCLVGGLLLVAASTAVAERVTPTFLSWLEGYWPAGRPRWLWNRLVALARRRRRRWRDQWGRLRRTGERTAHDRTREGVLAGRLHRMPPEDALMPTLLGNTLRAAELRTARRYGLDPVVAWPRLWPLLSETARQDITGARAQLDAAGRAVLWAVAATVWATLVWWLVFPALLAAVAIYRASALPAAAIYADLVEAAFDTQRFALYEALRFPPPSAPDDEPAAGQALTAYLWEGFTPPAP</sequence>
<keyword evidence="1" id="KW-0472">Membrane</keyword>